<organism evidence="1 2">
    <name type="scientific">Symbiodinium microadriaticum</name>
    <name type="common">Dinoflagellate</name>
    <name type="synonym">Zooxanthella microadriatica</name>
    <dbReference type="NCBI Taxonomy" id="2951"/>
    <lineage>
        <taxon>Eukaryota</taxon>
        <taxon>Sar</taxon>
        <taxon>Alveolata</taxon>
        <taxon>Dinophyceae</taxon>
        <taxon>Suessiales</taxon>
        <taxon>Symbiodiniaceae</taxon>
        <taxon>Symbiodinium</taxon>
    </lineage>
</organism>
<proteinExistence type="predicted"/>
<evidence type="ECO:0000313" key="2">
    <source>
        <dbReference type="Proteomes" id="UP000186817"/>
    </source>
</evidence>
<evidence type="ECO:0000313" key="1">
    <source>
        <dbReference type="EMBL" id="OLP73937.1"/>
    </source>
</evidence>
<dbReference type="Proteomes" id="UP000186817">
    <property type="component" value="Unassembled WGS sequence"/>
</dbReference>
<sequence>MSNLSCLVAATCGRLAQSHGGSGSAASFSWGLPLLAGNVSMTDYGCRSLTTGLVGGFLGNSSLLNLRVADYAGEHCFDAAIHNLQSMTKTGGDGRRQLRLSSQSTFRRQRGKTPECWEFL</sequence>
<gene>
    <name evidence="1" type="ORF">AK812_SmicGene46670</name>
</gene>
<comment type="caution">
    <text evidence="1">The sequence shown here is derived from an EMBL/GenBank/DDBJ whole genome shotgun (WGS) entry which is preliminary data.</text>
</comment>
<dbReference type="AlphaFoldDB" id="A0A1Q9BTD9"/>
<dbReference type="EMBL" id="LSRX01004509">
    <property type="protein sequence ID" value="OLP73937.1"/>
    <property type="molecule type" value="Genomic_DNA"/>
</dbReference>
<accession>A0A1Q9BTD9</accession>
<keyword evidence="2" id="KW-1185">Reference proteome</keyword>
<name>A0A1Q9BTD9_SYMMI</name>
<protein>
    <submittedName>
        <fullName evidence="1">Uncharacterized protein</fullName>
    </submittedName>
</protein>
<reference evidence="1 2" key="1">
    <citation type="submission" date="2016-02" db="EMBL/GenBank/DDBJ databases">
        <title>Genome analysis of coral dinoflagellate symbionts highlights evolutionary adaptations to a symbiotic lifestyle.</title>
        <authorList>
            <person name="Aranda M."/>
            <person name="Li Y."/>
            <person name="Liew Y.J."/>
            <person name="Baumgarten S."/>
            <person name="Simakov O."/>
            <person name="Wilson M."/>
            <person name="Piel J."/>
            <person name="Ashoor H."/>
            <person name="Bougouffa S."/>
            <person name="Bajic V.B."/>
            <person name="Ryu T."/>
            <person name="Ravasi T."/>
            <person name="Bayer T."/>
            <person name="Micklem G."/>
            <person name="Kim H."/>
            <person name="Bhak J."/>
            <person name="Lajeunesse T.C."/>
            <person name="Voolstra C.R."/>
        </authorList>
    </citation>
    <scope>NUCLEOTIDE SEQUENCE [LARGE SCALE GENOMIC DNA]</scope>
    <source>
        <strain evidence="1 2">CCMP2467</strain>
    </source>
</reference>